<keyword evidence="4" id="KW-0653">Protein transport</keyword>
<feature type="domain" description="Vps52 coiled-coil" evidence="6">
    <location>
        <begin position="1"/>
        <end position="58"/>
    </location>
</feature>
<dbReference type="GO" id="GO:0000938">
    <property type="term" value="C:GARP complex"/>
    <property type="evidence" value="ECO:0007669"/>
    <property type="project" value="TreeGrafter"/>
</dbReference>
<reference evidence="8" key="1">
    <citation type="submission" date="2022-07" db="EMBL/GenBank/DDBJ databases">
        <title>Phylogenomic reconstructions and comparative analyses of Kickxellomycotina fungi.</title>
        <authorList>
            <person name="Reynolds N.K."/>
            <person name="Stajich J.E."/>
            <person name="Barry K."/>
            <person name="Grigoriev I.V."/>
            <person name="Crous P."/>
            <person name="Smith M.E."/>
        </authorList>
    </citation>
    <scope>NUCLEOTIDE SEQUENCE</scope>
    <source>
        <strain evidence="8">RSA 1196</strain>
    </source>
</reference>
<evidence type="ECO:0000256" key="2">
    <source>
        <dbReference type="ARBA" id="ARBA00008180"/>
    </source>
</evidence>
<evidence type="ECO:0000313" key="9">
    <source>
        <dbReference type="Proteomes" id="UP001150925"/>
    </source>
</evidence>
<dbReference type="GO" id="GO:0006896">
    <property type="term" value="P:Golgi to vacuole transport"/>
    <property type="evidence" value="ECO:0007669"/>
    <property type="project" value="TreeGrafter"/>
</dbReference>
<dbReference type="GO" id="GO:0005829">
    <property type="term" value="C:cytosol"/>
    <property type="evidence" value="ECO:0007669"/>
    <property type="project" value="GOC"/>
</dbReference>
<dbReference type="PANTHER" id="PTHR14190:SF7">
    <property type="entry name" value="VACUOLAR PROTEIN SORTING-ASSOCIATED PROTEIN 52 HOMOLOG"/>
    <property type="match status" value="1"/>
</dbReference>
<dbReference type="GO" id="GO:0042147">
    <property type="term" value="P:retrograde transport, endosome to Golgi"/>
    <property type="evidence" value="ECO:0007669"/>
    <property type="project" value="TreeGrafter"/>
</dbReference>
<evidence type="ECO:0000259" key="6">
    <source>
        <dbReference type="Pfam" id="PF04129"/>
    </source>
</evidence>
<dbReference type="InterPro" id="IPR048361">
    <property type="entry name" value="Vps52_C"/>
</dbReference>
<accession>A0A9W8AVG1</accession>
<dbReference type="PANTHER" id="PTHR14190">
    <property type="entry name" value="SUPPRESSOR OF ACTIN MUTATIONS 2/VACUOLAR PROTEIN SORTING 52"/>
    <property type="match status" value="1"/>
</dbReference>
<evidence type="ECO:0000256" key="5">
    <source>
        <dbReference type="ARBA" id="ARBA00023034"/>
    </source>
</evidence>
<keyword evidence="3" id="KW-0813">Transport</keyword>
<comment type="subcellular location">
    <subcellularLocation>
        <location evidence="1">Golgi apparatus</location>
        <location evidence="1">trans-Golgi network</location>
    </subcellularLocation>
</comment>
<gene>
    <name evidence="8" type="primary">VPS52_1</name>
    <name evidence="8" type="ORF">IWQ62_003104</name>
</gene>
<dbReference type="InterPro" id="IPR048319">
    <property type="entry name" value="Vps52_CC"/>
</dbReference>
<organism evidence="8 9">
    <name type="scientific">Dispira parvispora</name>
    <dbReference type="NCBI Taxonomy" id="1520584"/>
    <lineage>
        <taxon>Eukaryota</taxon>
        <taxon>Fungi</taxon>
        <taxon>Fungi incertae sedis</taxon>
        <taxon>Zoopagomycota</taxon>
        <taxon>Kickxellomycotina</taxon>
        <taxon>Dimargaritomycetes</taxon>
        <taxon>Dimargaritales</taxon>
        <taxon>Dimargaritaceae</taxon>
        <taxon>Dispira</taxon>
    </lineage>
</organism>
<dbReference type="OrthoDB" id="19482at2759"/>
<evidence type="ECO:0000256" key="3">
    <source>
        <dbReference type="ARBA" id="ARBA00022448"/>
    </source>
</evidence>
<evidence type="ECO:0000256" key="4">
    <source>
        <dbReference type="ARBA" id="ARBA00022927"/>
    </source>
</evidence>
<sequence>MAALQDVEPELERLRLVASAKIRHFFLNKIKSLRTLATNIQILQRSVFLRYRTLNYFLIERHNEAASEVRDTYIYTARLYFAEHFELYCKELQKLQSVKVDRFDLLGQDESSRPSGFFGSARTVHTKDRKHVFSLGERVEILTQPDPRVIIPHVAEEGGHKYPFEMLFRSYNLALSDNTTSEYEFLLHFFTPQTSKQAVAAGADITKAIYDHIFESVCTTGLGLTKQFAESTYDALGILLCVRINQQLANELQRRRIPVLEGYINATNMLLWPRFQAIMNMHLDSMKKVSASPSVRLAKNEVHPHFVTRRYAEFVASLLTLNQSQETSVITQSLQRLRDGLEAVLLRISERFGDRVTTLIFLINNYDLIITILNENGHQTTCEEVDYFAHCRSTCISEYVEEQLDAHFGYLKKFVLEAEAAQNYYQEYGPERFEPIITEFNATFRTSLANINATVIRNFSNFKNGTTILHSVLGQLLLYYNRFHHLFDQRFTRKVTSSSETTRPSKWPVGVQNVMVEIKKYKSNF</sequence>
<dbReference type="Pfam" id="PF04129">
    <property type="entry name" value="Vps52_CC"/>
    <property type="match status" value="1"/>
</dbReference>
<evidence type="ECO:0000256" key="1">
    <source>
        <dbReference type="ARBA" id="ARBA00004601"/>
    </source>
</evidence>
<dbReference type="GO" id="GO:0032456">
    <property type="term" value="P:endocytic recycling"/>
    <property type="evidence" value="ECO:0007669"/>
    <property type="project" value="TreeGrafter"/>
</dbReference>
<keyword evidence="5" id="KW-0333">Golgi apparatus</keyword>
<dbReference type="EMBL" id="JANBPY010000774">
    <property type="protein sequence ID" value="KAJ1963818.1"/>
    <property type="molecule type" value="Genomic_DNA"/>
</dbReference>
<dbReference type="Proteomes" id="UP001150925">
    <property type="component" value="Unassembled WGS sequence"/>
</dbReference>
<feature type="domain" description="Vps52 C-terminal" evidence="7">
    <location>
        <begin position="81"/>
        <end position="390"/>
    </location>
</feature>
<name>A0A9W8AVG1_9FUNG</name>
<dbReference type="InterPro" id="IPR007258">
    <property type="entry name" value="Vps52"/>
</dbReference>
<dbReference type="GO" id="GO:0019905">
    <property type="term" value="F:syntaxin binding"/>
    <property type="evidence" value="ECO:0007669"/>
    <property type="project" value="TreeGrafter"/>
</dbReference>
<evidence type="ECO:0000259" key="7">
    <source>
        <dbReference type="Pfam" id="PF20655"/>
    </source>
</evidence>
<evidence type="ECO:0000313" key="8">
    <source>
        <dbReference type="EMBL" id="KAJ1963818.1"/>
    </source>
</evidence>
<comment type="similarity">
    <text evidence="2">Belongs to the VPS52 family.</text>
</comment>
<dbReference type="Pfam" id="PF20655">
    <property type="entry name" value="Vps52_C"/>
    <property type="match status" value="1"/>
</dbReference>
<keyword evidence="9" id="KW-1185">Reference proteome</keyword>
<protein>
    <submittedName>
        <fullName evidence="8">Vacuolar protein sorting-associated protein 52</fullName>
    </submittedName>
</protein>
<comment type="caution">
    <text evidence="8">The sequence shown here is derived from an EMBL/GenBank/DDBJ whole genome shotgun (WGS) entry which is preliminary data.</text>
</comment>
<dbReference type="AlphaFoldDB" id="A0A9W8AVG1"/>
<proteinExistence type="inferred from homology"/>
<dbReference type="GO" id="GO:0015031">
    <property type="term" value="P:protein transport"/>
    <property type="evidence" value="ECO:0007669"/>
    <property type="project" value="UniProtKB-KW"/>
</dbReference>